<dbReference type="Proteomes" id="UP000278024">
    <property type="component" value="Segment"/>
</dbReference>
<evidence type="ECO:0000259" key="1">
    <source>
        <dbReference type="Pfam" id="PF23834"/>
    </source>
</evidence>
<accession>A0A3S5H280</accession>
<proteinExistence type="predicted"/>
<reference evidence="2 3" key="1">
    <citation type="journal article" date="2018" name="Viruses">
        <title>Biodiversity of Streptococcus thermophilus Phages in Global Dairy Fermentations.</title>
        <authorList>
            <person name="Lavelle K."/>
            <person name="Martinez I."/>
            <person name="Neve H."/>
            <person name="Lugli G."/>
            <person name="Franz C."/>
            <person name="Ventura M."/>
            <person name="Bello F."/>
            <person name="Sinderen D."/>
            <person name="Mahony J."/>
        </authorList>
    </citation>
    <scope>NUCLEOTIDE SEQUENCE [LARGE SCALE GENOMIC DNA]</scope>
</reference>
<protein>
    <recommendedName>
        <fullName evidence="1">DUF7204 domain-containing protein</fullName>
    </recommendedName>
</protein>
<dbReference type="InterPro" id="IPR055628">
    <property type="entry name" value="DUF7204"/>
</dbReference>
<dbReference type="Pfam" id="PF23834">
    <property type="entry name" value="DUF7204"/>
    <property type="match status" value="1"/>
</dbReference>
<feature type="domain" description="DUF7204" evidence="1">
    <location>
        <begin position="1"/>
        <end position="51"/>
    </location>
</feature>
<name>A0A3S5H280_9CAUD</name>
<evidence type="ECO:0000313" key="2">
    <source>
        <dbReference type="EMBL" id="AYP30067.1"/>
    </source>
</evidence>
<gene>
    <name evidence="2" type="ORF">SW1151_0014</name>
</gene>
<evidence type="ECO:0000313" key="3">
    <source>
        <dbReference type="Proteomes" id="UP000278024"/>
    </source>
</evidence>
<keyword evidence="3" id="KW-1185">Reference proteome</keyword>
<dbReference type="EMBL" id="MH892376">
    <property type="protein sequence ID" value="AYP30067.1"/>
    <property type="molecule type" value="Genomic_DNA"/>
</dbReference>
<organism evidence="2 3">
    <name type="scientific">Streptococcus phage SW1151</name>
    <dbReference type="NCBI Taxonomy" id="2419631"/>
    <lineage>
        <taxon>Viruses</taxon>
        <taxon>Duplodnaviria</taxon>
        <taxon>Heunggongvirae</taxon>
        <taxon>Uroviricota</taxon>
        <taxon>Caudoviricetes</taxon>
        <taxon>Aliceevansviridae</taxon>
        <taxon>Brussowvirus</taxon>
        <taxon>Brussowvirus SW1151</taxon>
    </lineage>
</organism>
<sequence>MKYKVIVYYDNMEDDVEIYDNKDEAIKRLHHLRGVKYRNARLYKVEMEEVEDEY</sequence>